<evidence type="ECO:0000313" key="3">
    <source>
        <dbReference type="Proteomes" id="UP000663832"/>
    </source>
</evidence>
<dbReference type="EMBL" id="CAJNOI010000074">
    <property type="protein sequence ID" value="CAF1004729.1"/>
    <property type="molecule type" value="Genomic_DNA"/>
</dbReference>
<protein>
    <submittedName>
        <fullName evidence="2">Uncharacterized protein</fullName>
    </submittedName>
</protein>
<name>A0A815ZIF9_9BILA</name>
<evidence type="ECO:0000313" key="2">
    <source>
        <dbReference type="EMBL" id="CAF1583223.1"/>
    </source>
</evidence>
<dbReference type="Proteomes" id="UP000663832">
    <property type="component" value="Unassembled WGS sequence"/>
</dbReference>
<dbReference type="Proteomes" id="UP000663877">
    <property type="component" value="Unassembled WGS sequence"/>
</dbReference>
<reference evidence="2" key="1">
    <citation type="submission" date="2021-02" db="EMBL/GenBank/DDBJ databases">
        <authorList>
            <person name="Nowell W R."/>
        </authorList>
    </citation>
    <scope>NUCLEOTIDE SEQUENCE</scope>
</reference>
<gene>
    <name evidence="1" type="ORF">BJG266_LOCUS16128</name>
    <name evidence="2" type="ORF">QVE165_LOCUS50309</name>
</gene>
<dbReference type="AlphaFoldDB" id="A0A815ZIF9"/>
<proteinExistence type="predicted"/>
<evidence type="ECO:0000313" key="1">
    <source>
        <dbReference type="EMBL" id="CAF1004729.1"/>
    </source>
</evidence>
<dbReference type="EMBL" id="CAJNOM010000977">
    <property type="protein sequence ID" value="CAF1583223.1"/>
    <property type="molecule type" value="Genomic_DNA"/>
</dbReference>
<sequence>MATATTLILLGAAAPLAPALIGVLGKASIELIRYLHHHHQQRKQLMYSIGYGYGYYETFYFRIIQTILLFTKMVIVTGTAVTATGVALAFGPVMLGLAGRAGIGLTKFAWHRYQDRRQENYSTGYYYYPPIEYTSNWTTTHRR</sequence>
<keyword evidence="3" id="KW-1185">Reference proteome</keyword>
<comment type="caution">
    <text evidence="2">The sequence shown here is derived from an EMBL/GenBank/DDBJ whole genome shotgun (WGS) entry which is preliminary data.</text>
</comment>
<accession>A0A815ZIF9</accession>
<organism evidence="2 3">
    <name type="scientific">Adineta steineri</name>
    <dbReference type="NCBI Taxonomy" id="433720"/>
    <lineage>
        <taxon>Eukaryota</taxon>
        <taxon>Metazoa</taxon>
        <taxon>Spiralia</taxon>
        <taxon>Gnathifera</taxon>
        <taxon>Rotifera</taxon>
        <taxon>Eurotatoria</taxon>
        <taxon>Bdelloidea</taxon>
        <taxon>Adinetida</taxon>
        <taxon>Adinetidae</taxon>
        <taxon>Adineta</taxon>
    </lineage>
</organism>